<feature type="non-terminal residue" evidence="1">
    <location>
        <position position="1"/>
    </location>
</feature>
<organism evidence="1">
    <name type="scientific">marine sediment metagenome</name>
    <dbReference type="NCBI Taxonomy" id="412755"/>
    <lineage>
        <taxon>unclassified sequences</taxon>
        <taxon>metagenomes</taxon>
        <taxon>ecological metagenomes</taxon>
    </lineage>
</organism>
<name>X0XWE8_9ZZZZ</name>
<sequence>REDCLTMLQGRASRRPYRIALSTTEVVACTTEVVA</sequence>
<proteinExistence type="predicted"/>
<reference evidence="1" key="1">
    <citation type="journal article" date="2014" name="Front. Microbiol.">
        <title>High frequency of phylogenetically diverse reductive dehalogenase-homologous genes in deep subseafloor sedimentary metagenomes.</title>
        <authorList>
            <person name="Kawai M."/>
            <person name="Futagami T."/>
            <person name="Toyoda A."/>
            <person name="Takaki Y."/>
            <person name="Nishi S."/>
            <person name="Hori S."/>
            <person name="Arai W."/>
            <person name="Tsubouchi T."/>
            <person name="Morono Y."/>
            <person name="Uchiyama I."/>
            <person name="Ito T."/>
            <person name="Fujiyama A."/>
            <person name="Inagaki F."/>
            <person name="Takami H."/>
        </authorList>
    </citation>
    <scope>NUCLEOTIDE SEQUENCE</scope>
    <source>
        <strain evidence="1">Expedition CK06-06</strain>
    </source>
</reference>
<comment type="caution">
    <text evidence="1">The sequence shown here is derived from an EMBL/GenBank/DDBJ whole genome shotgun (WGS) entry which is preliminary data.</text>
</comment>
<gene>
    <name evidence="1" type="ORF">S01H1_83743</name>
</gene>
<accession>X0XWE8</accession>
<dbReference type="AlphaFoldDB" id="X0XWE8"/>
<protein>
    <submittedName>
        <fullName evidence="1">Uncharacterized protein</fullName>
    </submittedName>
</protein>
<dbReference type="EMBL" id="BARS01056997">
    <property type="protein sequence ID" value="GAG47695.1"/>
    <property type="molecule type" value="Genomic_DNA"/>
</dbReference>
<evidence type="ECO:0000313" key="1">
    <source>
        <dbReference type="EMBL" id="GAG47695.1"/>
    </source>
</evidence>